<dbReference type="GO" id="GO:0016020">
    <property type="term" value="C:membrane"/>
    <property type="evidence" value="ECO:0007669"/>
    <property type="project" value="UniProtKB-SubCell"/>
</dbReference>
<protein>
    <recommendedName>
        <fullName evidence="7">MARVEL domain-containing protein</fullName>
    </recommendedName>
</protein>
<feature type="transmembrane region" description="Helical" evidence="6">
    <location>
        <begin position="40"/>
        <end position="58"/>
    </location>
</feature>
<keyword evidence="3 6" id="KW-1133">Transmembrane helix</keyword>
<evidence type="ECO:0000256" key="2">
    <source>
        <dbReference type="ARBA" id="ARBA00022692"/>
    </source>
</evidence>
<feature type="domain" description="MARVEL" evidence="7">
    <location>
        <begin position="30"/>
        <end position="173"/>
    </location>
</feature>
<reference evidence="8" key="1">
    <citation type="journal article" date="2014" name="BMC Genomics">
        <title>Characterizing the developmental transcriptome of the oriental fruit fly, Bactrocera dorsalis (Diptera: Tephritidae) through comparative genomic analysis with Drosophila melanogaster utilizing modENCODE datasets.</title>
        <authorList>
            <person name="Geib S.M."/>
            <person name="Calla B."/>
            <person name="Hall B."/>
            <person name="Hou S."/>
            <person name="Manoukis N.C."/>
        </authorList>
    </citation>
    <scope>NUCLEOTIDE SEQUENCE</scope>
    <source>
        <strain evidence="8">Punador</strain>
    </source>
</reference>
<keyword evidence="2 5" id="KW-0812">Transmembrane</keyword>
<dbReference type="Pfam" id="PF01284">
    <property type="entry name" value="MARVEL"/>
    <property type="match status" value="1"/>
</dbReference>
<evidence type="ECO:0000256" key="6">
    <source>
        <dbReference type="SAM" id="Phobius"/>
    </source>
</evidence>
<evidence type="ECO:0000313" key="8">
    <source>
        <dbReference type="EMBL" id="JAC55631.1"/>
    </source>
</evidence>
<organism evidence="8">
    <name type="scientific">Bactrocera dorsalis</name>
    <name type="common">Oriental fruit fly</name>
    <name type="synonym">Dacus dorsalis</name>
    <dbReference type="NCBI Taxonomy" id="27457"/>
    <lineage>
        <taxon>Eukaryota</taxon>
        <taxon>Metazoa</taxon>
        <taxon>Ecdysozoa</taxon>
        <taxon>Arthropoda</taxon>
        <taxon>Hexapoda</taxon>
        <taxon>Insecta</taxon>
        <taxon>Pterygota</taxon>
        <taxon>Neoptera</taxon>
        <taxon>Endopterygota</taxon>
        <taxon>Diptera</taxon>
        <taxon>Brachycera</taxon>
        <taxon>Muscomorpha</taxon>
        <taxon>Tephritoidea</taxon>
        <taxon>Tephritidae</taxon>
        <taxon>Bactrocera</taxon>
        <taxon>Bactrocera</taxon>
    </lineage>
</organism>
<comment type="subcellular location">
    <subcellularLocation>
        <location evidence="1">Membrane</location>
        <topology evidence="1">Multi-pass membrane protein</topology>
    </subcellularLocation>
</comment>
<feature type="transmembrane region" description="Helical" evidence="6">
    <location>
        <begin position="70"/>
        <end position="91"/>
    </location>
</feature>
<proteinExistence type="predicted"/>
<dbReference type="AlphaFoldDB" id="A0A034WJ80"/>
<evidence type="ECO:0000256" key="3">
    <source>
        <dbReference type="ARBA" id="ARBA00022989"/>
    </source>
</evidence>
<sequence length="198" mass="22023">MSSFGMRGIGQNFGFKLCCCRVCTCVNFGFVNSRVGLLKILQLALAFLCEGLLVRYGVPAADTIGQALTSMLTTTAYCFTTTTILMICYCFSEKSSSLIRQSLFETLFNAVACSMYFSSSSYMGFACVVWLQPQFLVRPGFWAYPAMTATYVSEITVILAYNIINYNVTSTVYGLCGGHFTCHRRLFGFQILQRESLT</sequence>
<feature type="transmembrane region" description="Helical" evidence="6">
    <location>
        <begin position="143"/>
        <end position="164"/>
    </location>
</feature>
<feature type="transmembrane region" description="Helical" evidence="6">
    <location>
        <begin position="103"/>
        <end position="131"/>
    </location>
</feature>
<evidence type="ECO:0000259" key="7">
    <source>
        <dbReference type="PROSITE" id="PS51225"/>
    </source>
</evidence>
<keyword evidence="4 5" id="KW-0472">Membrane</keyword>
<evidence type="ECO:0000256" key="5">
    <source>
        <dbReference type="PROSITE-ProRule" id="PRU00581"/>
    </source>
</evidence>
<dbReference type="EMBL" id="GAKP01003321">
    <property type="protein sequence ID" value="JAC55631.1"/>
    <property type="molecule type" value="Transcribed_RNA"/>
</dbReference>
<dbReference type="OrthoDB" id="10044855at2759"/>
<dbReference type="InterPro" id="IPR008253">
    <property type="entry name" value="Marvel"/>
</dbReference>
<evidence type="ECO:0000256" key="4">
    <source>
        <dbReference type="ARBA" id="ARBA00023136"/>
    </source>
</evidence>
<evidence type="ECO:0000256" key="1">
    <source>
        <dbReference type="ARBA" id="ARBA00004141"/>
    </source>
</evidence>
<dbReference type="PROSITE" id="PS51225">
    <property type="entry name" value="MARVEL"/>
    <property type="match status" value="1"/>
</dbReference>
<name>A0A034WJ80_BACDO</name>
<accession>A0A034WJ80</accession>